<organism evidence="4 5">
    <name type="scientific">Vitis vinifera</name>
    <name type="common">Grape</name>
    <dbReference type="NCBI Taxonomy" id="29760"/>
    <lineage>
        <taxon>Eukaryota</taxon>
        <taxon>Viridiplantae</taxon>
        <taxon>Streptophyta</taxon>
        <taxon>Embryophyta</taxon>
        <taxon>Tracheophyta</taxon>
        <taxon>Spermatophyta</taxon>
        <taxon>Magnoliopsida</taxon>
        <taxon>eudicotyledons</taxon>
        <taxon>Gunneridae</taxon>
        <taxon>Pentapetalae</taxon>
        <taxon>rosids</taxon>
        <taxon>Vitales</taxon>
        <taxon>Vitaceae</taxon>
        <taxon>Viteae</taxon>
        <taxon>Vitis</taxon>
    </lineage>
</organism>
<feature type="domain" description="Reverse transcriptase Ty1/copia-type" evidence="3">
    <location>
        <begin position="199"/>
        <end position="278"/>
    </location>
</feature>
<gene>
    <name evidence="4" type="primary">RE2_169</name>
    <name evidence="4" type="ORF">CK203_015768</name>
</gene>
<feature type="region of interest" description="Disordered" evidence="1">
    <location>
        <begin position="63"/>
        <end position="95"/>
    </location>
</feature>
<feature type="signal peptide" evidence="2">
    <location>
        <begin position="1"/>
        <end position="18"/>
    </location>
</feature>
<sequence>MADFSLLLLLSFRILLMAEDFKALVLHVFELSIALPWIPNNSPQSHIALIPLEMVAQGDHATLDHNPLPCAPVPPQTAPTIPQHPSTNSLSSKGDHASISSTLVQESVSLPLFVHIHDPDALDKNLVIVLQLPPTTSIDAAPTNTHPMITRHKLQFNLDLVAQMALLSSTSESKSLKTTLNSSHWRTAMQEELVALHHNHTWVLVPRPPHTIVVGSKWVFQTKFKDDRFINRFKAHLVAKGFTLILGQDFEETFSPVIKQTTVRLILSIVVTWNWTIH</sequence>
<evidence type="ECO:0000259" key="3">
    <source>
        <dbReference type="Pfam" id="PF07727"/>
    </source>
</evidence>
<evidence type="ECO:0000256" key="1">
    <source>
        <dbReference type="SAM" id="MobiDB-lite"/>
    </source>
</evidence>
<evidence type="ECO:0000313" key="4">
    <source>
        <dbReference type="EMBL" id="RVX11641.1"/>
    </source>
</evidence>
<evidence type="ECO:0000313" key="5">
    <source>
        <dbReference type="Proteomes" id="UP000288805"/>
    </source>
</evidence>
<comment type="caution">
    <text evidence="4">The sequence shown here is derived from an EMBL/GenBank/DDBJ whole genome shotgun (WGS) entry which is preliminary data.</text>
</comment>
<dbReference type="EMBL" id="QGNW01000030">
    <property type="protein sequence ID" value="RVX11641.1"/>
    <property type="molecule type" value="Genomic_DNA"/>
</dbReference>
<proteinExistence type="predicted"/>
<dbReference type="InterPro" id="IPR013103">
    <property type="entry name" value="RVT_2"/>
</dbReference>
<dbReference type="AlphaFoldDB" id="A0A438JRQ7"/>
<dbReference type="Proteomes" id="UP000288805">
    <property type="component" value="Unassembled WGS sequence"/>
</dbReference>
<dbReference type="Pfam" id="PF07727">
    <property type="entry name" value="RVT_2"/>
    <property type="match status" value="1"/>
</dbReference>
<reference evidence="4 5" key="1">
    <citation type="journal article" date="2018" name="PLoS Genet.">
        <title>Population sequencing reveals clonal diversity and ancestral inbreeding in the grapevine cultivar Chardonnay.</title>
        <authorList>
            <person name="Roach M.J."/>
            <person name="Johnson D.L."/>
            <person name="Bohlmann J."/>
            <person name="van Vuuren H.J."/>
            <person name="Jones S.J."/>
            <person name="Pretorius I.S."/>
            <person name="Schmidt S.A."/>
            <person name="Borneman A.R."/>
        </authorList>
    </citation>
    <scope>NUCLEOTIDE SEQUENCE [LARGE SCALE GENOMIC DNA]</scope>
    <source>
        <strain evidence="5">cv. Chardonnay</strain>
        <tissue evidence="4">Leaf</tissue>
    </source>
</reference>
<feature type="compositionally biased region" description="Polar residues" evidence="1">
    <location>
        <begin position="78"/>
        <end position="95"/>
    </location>
</feature>
<name>A0A438JRQ7_VITVI</name>
<protein>
    <submittedName>
        <fullName evidence="4">Retrovirus-related Pol polyprotein from transposon RE2</fullName>
    </submittedName>
</protein>
<accession>A0A438JRQ7</accession>
<keyword evidence="2" id="KW-0732">Signal</keyword>
<evidence type="ECO:0000256" key="2">
    <source>
        <dbReference type="SAM" id="SignalP"/>
    </source>
</evidence>
<feature type="chain" id="PRO_5019005416" evidence="2">
    <location>
        <begin position="19"/>
        <end position="278"/>
    </location>
</feature>